<feature type="region of interest" description="Disordered" evidence="1">
    <location>
        <begin position="225"/>
        <end position="254"/>
    </location>
</feature>
<evidence type="ECO:0000313" key="3">
    <source>
        <dbReference type="Proteomes" id="UP001166286"/>
    </source>
</evidence>
<comment type="caution">
    <text evidence="2">The sequence shown here is derived from an EMBL/GenBank/DDBJ whole genome shotgun (WGS) entry which is preliminary data.</text>
</comment>
<proteinExistence type="predicted"/>
<feature type="region of interest" description="Disordered" evidence="1">
    <location>
        <begin position="102"/>
        <end position="196"/>
    </location>
</feature>
<gene>
    <name evidence="2" type="ORF">JMJ35_004331</name>
</gene>
<reference evidence="2" key="1">
    <citation type="submission" date="2023-03" db="EMBL/GenBank/DDBJ databases">
        <title>Complete genome of Cladonia borealis.</title>
        <authorList>
            <person name="Park H."/>
        </authorList>
    </citation>
    <scope>NUCLEOTIDE SEQUENCE</scope>
    <source>
        <strain evidence="2">ANT050790</strain>
    </source>
</reference>
<organism evidence="2 3">
    <name type="scientific">Cladonia borealis</name>
    <dbReference type="NCBI Taxonomy" id="184061"/>
    <lineage>
        <taxon>Eukaryota</taxon>
        <taxon>Fungi</taxon>
        <taxon>Dikarya</taxon>
        <taxon>Ascomycota</taxon>
        <taxon>Pezizomycotina</taxon>
        <taxon>Lecanoromycetes</taxon>
        <taxon>OSLEUM clade</taxon>
        <taxon>Lecanoromycetidae</taxon>
        <taxon>Lecanorales</taxon>
        <taxon>Lecanorineae</taxon>
        <taxon>Cladoniaceae</taxon>
        <taxon>Cladonia</taxon>
    </lineage>
</organism>
<dbReference type="AlphaFoldDB" id="A0AA39V8Q2"/>
<feature type="compositionally biased region" description="Low complexity" evidence="1">
    <location>
        <begin position="26"/>
        <end position="40"/>
    </location>
</feature>
<accession>A0AA39V8Q2</accession>
<feature type="region of interest" description="Disordered" evidence="1">
    <location>
        <begin position="361"/>
        <end position="424"/>
    </location>
</feature>
<evidence type="ECO:0000256" key="1">
    <source>
        <dbReference type="SAM" id="MobiDB-lite"/>
    </source>
</evidence>
<name>A0AA39V8Q2_9LECA</name>
<dbReference type="EMBL" id="JAFEKC020000008">
    <property type="protein sequence ID" value="KAK0513345.1"/>
    <property type="molecule type" value="Genomic_DNA"/>
</dbReference>
<protein>
    <submittedName>
        <fullName evidence="2">Uncharacterized protein</fullName>
    </submittedName>
</protein>
<feature type="compositionally biased region" description="Polar residues" evidence="1">
    <location>
        <begin position="1"/>
        <end position="12"/>
    </location>
</feature>
<sequence>MDASLPSSNSPTSRRRGLTKSENGTSSSHVPHQQSVSSASRITYTSYSQPASPQYVTQFRALMERQRKVHSEERDLWHIERKELEEKIVKLEVSLQRYQAISSSQATSPIEKNGSAANSSFWSLSSTEGSRGSSISGTGDEVWRGPKTDVLPTRSFSGNSTQPHKPGDRLPSIAENAHTNRKESSGHSTGKQGALLHKPSIDGAIIDKNLDGITFKASGLAPGVVKNIMTPQSPSPGASPSKISPGTIALPSNTLEAPEDIYIKDAGHTPLARRSYFNHDGPSSTGSGDADTPTQPELERPPLEPHTTAVKLPSERSDSYFPLVPDERVPPGNEDPELKGPLGLTNDASADNKFLSALDSKLEQAAKSSNSPGSPAVAGASNTTRDQSGDGPDFLQPDHEPRLKIKRSMNFGSAFGSKSCGRGI</sequence>
<feature type="compositionally biased region" description="Polar residues" evidence="1">
    <location>
        <begin position="229"/>
        <end position="254"/>
    </location>
</feature>
<feature type="region of interest" description="Disordered" evidence="1">
    <location>
        <begin position="1"/>
        <end position="44"/>
    </location>
</feature>
<dbReference type="Proteomes" id="UP001166286">
    <property type="component" value="Unassembled WGS sequence"/>
</dbReference>
<feature type="compositionally biased region" description="Polar residues" evidence="1">
    <location>
        <begin position="154"/>
        <end position="163"/>
    </location>
</feature>
<feature type="region of interest" description="Disordered" evidence="1">
    <location>
        <begin position="272"/>
        <end position="348"/>
    </location>
</feature>
<feature type="compositionally biased region" description="Polar residues" evidence="1">
    <location>
        <begin position="281"/>
        <end position="295"/>
    </location>
</feature>
<feature type="compositionally biased region" description="Low complexity" evidence="1">
    <location>
        <begin position="115"/>
        <end position="139"/>
    </location>
</feature>
<keyword evidence="3" id="KW-1185">Reference proteome</keyword>
<evidence type="ECO:0000313" key="2">
    <source>
        <dbReference type="EMBL" id="KAK0513345.1"/>
    </source>
</evidence>